<dbReference type="OrthoDB" id="7622322at2"/>
<dbReference type="Proteomes" id="UP000249123">
    <property type="component" value="Unassembled WGS sequence"/>
</dbReference>
<dbReference type="PANTHER" id="PTHR30069">
    <property type="entry name" value="TONB-DEPENDENT OUTER MEMBRANE RECEPTOR"/>
    <property type="match status" value="1"/>
</dbReference>
<name>A0A062U486_9PROT</name>
<dbReference type="GO" id="GO:0015344">
    <property type="term" value="F:siderophore uptake transmembrane transporter activity"/>
    <property type="evidence" value="ECO:0007669"/>
    <property type="project" value="TreeGrafter"/>
</dbReference>
<dbReference type="Gene3D" id="2.170.130.10">
    <property type="entry name" value="TonB-dependent receptor, plug domain"/>
    <property type="match status" value="1"/>
</dbReference>
<dbReference type="AlphaFoldDB" id="A0A062U486"/>
<reference evidence="3 4" key="1">
    <citation type="submission" date="2013-04" db="EMBL/GenBank/DDBJ databases">
        <title>Hyphomonas sp. T24B3 Genome Sequencing.</title>
        <authorList>
            <person name="Lai Q."/>
            <person name="Shao Z."/>
        </authorList>
    </citation>
    <scope>NUCLEOTIDE SEQUENCE [LARGE SCALE GENOMIC DNA]</scope>
    <source>
        <strain evidence="3 4">T24B3</strain>
    </source>
</reference>
<evidence type="ECO:0000256" key="1">
    <source>
        <dbReference type="ARBA" id="ARBA00022729"/>
    </source>
</evidence>
<dbReference type="InterPro" id="IPR039426">
    <property type="entry name" value="TonB-dep_rcpt-like"/>
</dbReference>
<accession>A0A062U486</accession>
<organism evidence="3 4">
    <name type="scientific">Hyphomonas pacifica</name>
    <dbReference type="NCBI Taxonomy" id="1280941"/>
    <lineage>
        <taxon>Bacteria</taxon>
        <taxon>Pseudomonadati</taxon>
        <taxon>Pseudomonadota</taxon>
        <taxon>Alphaproteobacteria</taxon>
        <taxon>Hyphomonadales</taxon>
        <taxon>Hyphomonadaceae</taxon>
        <taxon>Hyphomonas</taxon>
    </lineage>
</organism>
<dbReference type="InterPro" id="IPR012910">
    <property type="entry name" value="Plug_dom"/>
</dbReference>
<keyword evidence="1" id="KW-0732">Signal</keyword>
<dbReference type="eggNOG" id="COG4771">
    <property type="taxonomic scope" value="Bacteria"/>
</dbReference>
<comment type="caution">
    <text evidence="3">The sequence shown here is derived from an EMBL/GenBank/DDBJ whole genome shotgun (WGS) entry which is preliminary data.</text>
</comment>
<dbReference type="Pfam" id="PF07715">
    <property type="entry name" value="Plug"/>
    <property type="match status" value="1"/>
</dbReference>
<gene>
    <name evidence="3" type="ORF">HY3_00270</name>
</gene>
<dbReference type="InterPro" id="IPR037066">
    <property type="entry name" value="Plug_dom_sf"/>
</dbReference>
<dbReference type="EMBL" id="AWFB01000001">
    <property type="protein sequence ID" value="RAN36044.1"/>
    <property type="molecule type" value="Genomic_DNA"/>
</dbReference>
<evidence type="ECO:0000313" key="3">
    <source>
        <dbReference type="EMBL" id="RAN36044.1"/>
    </source>
</evidence>
<dbReference type="GO" id="GO:0044718">
    <property type="term" value="P:siderophore transmembrane transport"/>
    <property type="evidence" value="ECO:0007669"/>
    <property type="project" value="TreeGrafter"/>
</dbReference>
<dbReference type="SUPFAM" id="SSF56935">
    <property type="entry name" value="Porins"/>
    <property type="match status" value="1"/>
</dbReference>
<feature type="domain" description="TonB-dependent receptor plug" evidence="2">
    <location>
        <begin position="32"/>
        <end position="118"/>
    </location>
</feature>
<keyword evidence="4" id="KW-1185">Reference proteome</keyword>
<proteinExistence type="predicted"/>
<evidence type="ECO:0000313" key="4">
    <source>
        <dbReference type="Proteomes" id="UP000249123"/>
    </source>
</evidence>
<dbReference type="STRING" id="1280941.HY2_00800"/>
<dbReference type="PANTHER" id="PTHR30069:SF29">
    <property type="entry name" value="HEMOGLOBIN AND HEMOGLOBIN-HAPTOGLOBIN-BINDING PROTEIN 1-RELATED"/>
    <property type="match status" value="1"/>
</dbReference>
<sequence>MNITARVCFSLFLITANSLAVSPWACAAETEEQISEVTVYTLEDFRQYSPRTALDMVTRIPGFAIQGDNSNQRGFGQAHGNVLINGQRVSGKSNGAVESLGRIVAQNVVRIELVDGSQFDIPGLSGQVVNVVTNGLGKTAGTWSWSSRFRDNLPPYYNDFNIALSGGKGALGWTFELDSSPERGANNGPEYITDGQGNRLDKRLEDFTHAAEYASVAGSLSWKPASGAVGNLNASYAIYEPDNKEVSKTYPVDGPEGRRLFKGSEDEWGAELGADYEFGIGPGRLKMIGLLSREYSPMTDEFLRGNIDGSDLSKSLFQQTIDEGEYILRSEYAFGNAAGRDWQIATEGAFNYLDATSSLSEAEGIGPLQGVDLFNANSRVEEQRGEISITHGRQLSPRLSAQVSLGMEVSELSQSGDVSKVRTFTRPKGYASLTWQTDDSLKLITRLEREVGQLDFFDFISSVNLNAENGQTGNSEIVPQQSWIFSLQTEKDFGAWGAATLKVFGASIEDIVDRIPIDDGDGPGNLDTAWQVGAELEATLKLARAGVPGAEITLSGEWYDSEVTDPLTGETRPINGDTVYYLFSELRHDIPKTNWAWGIGFEGAKSNRFYRLSEVSLEAHPPGFGYVYIEDKDIFGATGRITIGNITNQNDNFWREIHDGSRLDDVLVRETRERDFGQIFTLRLEGTF</sequence>
<protein>
    <recommendedName>
        <fullName evidence="2">TonB-dependent receptor plug domain-containing protein</fullName>
    </recommendedName>
</protein>
<evidence type="ECO:0000259" key="2">
    <source>
        <dbReference type="Pfam" id="PF07715"/>
    </source>
</evidence>